<evidence type="ECO:0000256" key="8">
    <source>
        <dbReference type="ARBA" id="ARBA00023242"/>
    </source>
</evidence>
<feature type="non-terminal residue" evidence="12">
    <location>
        <position position="1"/>
    </location>
</feature>
<keyword evidence="7" id="KW-0804">Transcription</keyword>
<evidence type="ECO:0000256" key="1">
    <source>
        <dbReference type="ARBA" id="ARBA00004419"/>
    </source>
</evidence>
<keyword evidence="3" id="KW-0963">Cytoplasm</keyword>
<evidence type="ECO:0000256" key="10">
    <source>
        <dbReference type="ARBA" id="ARBA00034306"/>
    </source>
</evidence>
<evidence type="ECO:0000256" key="2">
    <source>
        <dbReference type="ARBA" id="ARBA00004514"/>
    </source>
</evidence>
<dbReference type="OrthoDB" id="10041339at2759"/>
<accession>A0A8J6DUK9</accession>
<evidence type="ECO:0000256" key="9">
    <source>
        <dbReference type="ARBA" id="ARBA00023329"/>
    </source>
</evidence>
<keyword evidence="8" id="KW-0539">Nucleus</keyword>
<name>A0A8J6DUK9_GALPY</name>
<sequence>VTCVGDNLSQGDPGAPAQPIGGPGLARPGAGRPGGGPTGGPTGRAGLAAISCSESAQQQKERDGPAAASGAATGGLDRPRAPLSAPAARRPQLPQQPRVVPRPRARVPAERAACPPAGPAHVSRAGGRPGQLAPTGSGGAVPTRALGSGRREGLWVCALRLPASPAAAQRVGPPPSRPALGGPCGRTEADRGRAGPGAGRRLGVWFLPPPPSVACFLRHNGTSFFCSSSPPSAAPAALSCWTGAADGGLALEVLNPGGVSAATVLGHSSYAIRQTDAGQGFEISATKTSSQSLDLALTMFRRLNKMFVGDVNTSSNQEPEFSEKEDDEWILVDFIADDEEEDIGEESPNEHPAVFSCLPASLECLAETSDSCFLQFESCPMEESWFITPPPCFTAGELTTIKVETSPLENLLIEHPSMSVYAVHNSCPVLSEATCGTDEFHDPSNPRVEAQNEMEQHIHCYVAALATHATFLEQPKSFRPSQWMKEHSERQSLNRNSLRRQNLTRDCHSRQVKHNGWAVHQPCP</sequence>
<feature type="compositionally biased region" description="Low complexity" evidence="11">
    <location>
        <begin position="65"/>
        <end position="99"/>
    </location>
</feature>
<protein>
    <submittedName>
        <fullName evidence="12">Tumor protein p53-inducible nuclear protein 1</fullName>
    </submittedName>
</protein>
<organism evidence="12 13">
    <name type="scientific">Galemys pyrenaicus</name>
    <name type="common">Iberian desman</name>
    <name type="synonym">Pyrenean desman</name>
    <dbReference type="NCBI Taxonomy" id="202257"/>
    <lineage>
        <taxon>Eukaryota</taxon>
        <taxon>Metazoa</taxon>
        <taxon>Chordata</taxon>
        <taxon>Craniata</taxon>
        <taxon>Vertebrata</taxon>
        <taxon>Euteleostomi</taxon>
        <taxon>Mammalia</taxon>
        <taxon>Eutheria</taxon>
        <taxon>Laurasiatheria</taxon>
        <taxon>Eulipotyphla</taxon>
        <taxon>Talpidae</taxon>
        <taxon>Galemys</taxon>
    </lineage>
</organism>
<dbReference type="Proteomes" id="UP000700334">
    <property type="component" value="Unassembled WGS sequence"/>
</dbReference>
<dbReference type="GO" id="GO:0016604">
    <property type="term" value="C:nuclear body"/>
    <property type="evidence" value="ECO:0007669"/>
    <property type="project" value="UniProtKB-SubCell"/>
</dbReference>
<proteinExistence type="predicted"/>
<evidence type="ECO:0000256" key="11">
    <source>
        <dbReference type="SAM" id="MobiDB-lite"/>
    </source>
</evidence>
<keyword evidence="9" id="KW-0968">Cytoplasmic vesicle</keyword>
<dbReference type="GO" id="GO:0045893">
    <property type="term" value="P:positive regulation of DNA-templated transcription"/>
    <property type="evidence" value="ECO:0007669"/>
    <property type="project" value="TreeGrafter"/>
</dbReference>
<dbReference type="GO" id="GO:0031410">
    <property type="term" value="C:cytoplasmic vesicle"/>
    <property type="evidence" value="ECO:0007669"/>
    <property type="project" value="UniProtKB-KW"/>
</dbReference>
<feature type="compositionally biased region" description="Low complexity" evidence="11">
    <location>
        <begin position="10"/>
        <end position="30"/>
    </location>
</feature>
<evidence type="ECO:0000313" key="12">
    <source>
        <dbReference type="EMBL" id="KAG8520445.1"/>
    </source>
</evidence>
<dbReference type="GO" id="GO:0005776">
    <property type="term" value="C:autophagosome"/>
    <property type="evidence" value="ECO:0007669"/>
    <property type="project" value="UniProtKB-SubCell"/>
</dbReference>
<feature type="compositionally biased region" description="Gly residues" evidence="11">
    <location>
        <begin position="31"/>
        <end position="43"/>
    </location>
</feature>
<dbReference type="Pfam" id="PF14839">
    <property type="entry name" value="DOR"/>
    <property type="match status" value="1"/>
</dbReference>
<comment type="caution">
    <text evidence="12">The sequence shown here is derived from an EMBL/GenBank/DDBJ whole genome shotgun (WGS) entry which is preliminary data.</text>
</comment>
<dbReference type="GO" id="GO:0005829">
    <property type="term" value="C:cytosol"/>
    <property type="evidence" value="ECO:0007669"/>
    <property type="project" value="UniProtKB-SubCell"/>
</dbReference>
<reference evidence="12" key="1">
    <citation type="journal article" date="2021" name="Evol. Appl.">
        <title>The genome of the Pyrenean desman and the effects of bottlenecks and inbreeding on the genomic landscape of an endangered species.</title>
        <authorList>
            <person name="Escoda L."/>
            <person name="Castresana J."/>
        </authorList>
    </citation>
    <scope>NUCLEOTIDE SEQUENCE</scope>
    <source>
        <strain evidence="12">IBE-C5619</strain>
    </source>
</reference>
<feature type="non-terminal residue" evidence="12">
    <location>
        <position position="524"/>
    </location>
</feature>
<dbReference type="InterPro" id="IPR029431">
    <property type="entry name" value="TP53INP"/>
</dbReference>
<keyword evidence="13" id="KW-1185">Reference proteome</keyword>
<dbReference type="AlphaFoldDB" id="A0A8J6DUK9"/>
<keyword evidence="5" id="KW-0805">Transcription regulation</keyword>
<dbReference type="PANTHER" id="PTHR31671">
    <property type="entry name" value="DIABETES AND OBESITY REGULATED, ISOFORM G"/>
    <property type="match status" value="1"/>
</dbReference>
<evidence type="ECO:0000256" key="6">
    <source>
        <dbReference type="ARBA" id="ARBA00023159"/>
    </source>
</evidence>
<evidence type="ECO:0000256" key="3">
    <source>
        <dbReference type="ARBA" id="ARBA00022490"/>
    </source>
</evidence>
<dbReference type="GO" id="GO:0000045">
    <property type="term" value="P:autophagosome assembly"/>
    <property type="evidence" value="ECO:0007669"/>
    <property type="project" value="TreeGrafter"/>
</dbReference>
<gene>
    <name evidence="12" type="ORF">J0S82_019796</name>
</gene>
<keyword evidence="6" id="KW-0010">Activator</keyword>
<evidence type="ECO:0000256" key="5">
    <source>
        <dbReference type="ARBA" id="ARBA00023015"/>
    </source>
</evidence>
<feature type="region of interest" description="Disordered" evidence="11">
    <location>
        <begin position="167"/>
        <end position="195"/>
    </location>
</feature>
<evidence type="ECO:0000256" key="4">
    <source>
        <dbReference type="ARBA" id="ARBA00023006"/>
    </source>
</evidence>
<dbReference type="PANTHER" id="PTHR31671:SF0">
    <property type="entry name" value="TUMOR PROTEIN P53-INDUCIBLE NUCLEAR PROTEIN 1"/>
    <property type="match status" value="1"/>
</dbReference>
<evidence type="ECO:0000256" key="7">
    <source>
        <dbReference type="ARBA" id="ARBA00023163"/>
    </source>
</evidence>
<comment type="subcellular location">
    <subcellularLocation>
        <location evidence="2">Cytoplasm</location>
        <location evidence="2">Cytosol</location>
    </subcellularLocation>
    <subcellularLocation>
        <location evidence="1">Cytoplasmic vesicle</location>
        <location evidence="1">Autophagosome</location>
    </subcellularLocation>
    <subcellularLocation>
        <location evidence="10">Nucleus</location>
        <location evidence="10">Nuclear body</location>
    </subcellularLocation>
</comment>
<feature type="region of interest" description="Disordered" evidence="11">
    <location>
        <begin position="1"/>
        <end position="142"/>
    </location>
</feature>
<dbReference type="EMBL" id="JAGFMF010011568">
    <property type="protein sequence ID" value="KAG8520445.1"/>
    <property type="molecule type" value="Genomic_DNA"/>
</dbReference>
<evidence type="ECO:0000313" key="13">
    <source>
        <dbReference type="Proteomes" id="UP000700334"/>
    </source>
</evidence>
<keyword evidence="4" id="KW-0072">Autophagy</keyword>